<dbReference type="InterPro" id="IPR023214">
    <property type="entry name" value="HAD_sf"/>
</dbReference>
<proteinExistence type="predicted"/>
<dbReference type="Proteomes" id="UP000034680">
    <property type="component" value="Unassembled WGS sequence"/>
</dbReference>
<dbReference type="Gene3D" id="3.40.50.1000">
    <property type="entry name" value="HAD superfamily/HAD-like"/>
    <property type="match status" value="2"/>
</dbReference>
<dbReference type="GO" id="GO:0046474">
    <property type="term" value="P:glycerophospholipid biosynthetic process"/>
    <property type="evidence" value="ECO:0007669"/>
    <property type="project" value="TreeGrafter"/>
</dbReference>
<dbReference type="Pfam" id="PF13344">
    <property type="entry name" value="Hydrolase_6"/>
    <property type="match status" value="1"/>
</dbReference>
<protein>
    <submittedName>
        <fullName evidence="1">Putative had-superfamily subfamily iia hydrolase</fullName>
    </submittedName>
</protein>
<evidence type="ECO:0000313" key="1">
    <source>
        <dbReference type="EMBL" id="KKY32267.1"/>
    </source>
</evidence>
<reference evidence="1 2" key="2">
    <citation type="submission" date="2015-05" db="EMBL/GenBank/DDBJ databases">
        <authorList>
            <person name="Morales-Cruz A."/>
            <person name="Amrine K.C."/>
            <person name="Cantu D."/>
        </authorList>
    </citation>
    <scope>NUCLEOTIDE SEQUENCE [LARGE SCALE GENOMIC DNA]</scope>
    <source>
        <strain evidence="1">DA912</strain>
    </source>
</reference>
<gene>
    <name evidence="1" type="ORF">UCDDA912_g07808</name>
</gene>
<comment type="caution">
    <text evidence="1">The sequence shown here is derived from an EMBL/GenBank/DDBJ whole genome shotgun (WGS) entry which is preliminary data.</text>
</comment>
<name>A0A0G2FCA2_9PEZI</name>
<dbReference type="PANTHER" id="PTHR14269:SF57">
    <property type="entry name" value="SUPERFAMILY HYDROLASE, PUTATIVE (AFU_ORTHOLOGUE AFUA_2G02580)-RELATED"/>
    <property type="match status" value="1"/>
</dbReference>
<evidence type="ECO:0000313" key="2">
    <source>
        <dbReference type="Proteomes" id="UP000034680"/>
    </source>
</evidence>
<keyword evidence="1" id="KW-0378">Hydrolase</keyword>
<dbReference type="InterPro" id="IPR036412">
    <property type="entry name" value="HAD-like_sf"/>
</dbReference>
<reference evidence="1 2" key="1">
    <citation type="submission" date="2015-05" db="EMBL/GenBank/DDBJ databases">
        <title>Distinctive expansion of gene families associated with plant cell wall degradation and secondary metabolism in the genomes of grapevine trunk pathogens.</title>
        <authorList>
            <person name="Lawrence D.P."/>
            <person name="Travadon R."/>
            <person name="Rolshausen P.E."/>
            <person name="Baumgartner K."/>
        </authorList>
    </citation>
    <scope>NUCLEOTIDE SEQUENCE [LARGE SCALE GENOMIC DNA]</scope>
    <source>
        <strain evidence="1">DA912</strain>
    </source>
</reference>
<dbReference type="NCBIfam" id="TIGR01460">
    <property type="entry name" value="HAD-SF-IIA"/>
    <property type="match status" value="1"/>
</dbReference>
<dbReference type="EMBL" id="LCUC01000332">
    <property type="protein sequence ID" value="KKY32267.1"/>
    <property type="molecule type" value="Genomic_DNA"/>
</dbReference>
<dbReference type="STRING" id="1214573.A0A0G2FCA2"/>
<dbReference type="GO" id="GO:0016787">
    <property type="term" value="F:hydrolase activity"/>
    <property type="evidence" value="ECO:0007669"/>
    <property type="project" value="UniProtKB-KW"/>
</dbReference>
<dbReference type="InterPro" id="IPR006357">
    <property type="entry name" value="HAD-SF_hydro_IIA"/>
</dbReference>
<dbReference type="PANTHER" id="PTHR14269">
    <property type="entry name" value="CDP-DIACYLGLYCEROL--GLYCEROL-3-PHOSPHATE 3-PHOSPHATIDYLTRANSFERASE-RELATED"/>
    <property type="match status" value="1"/>
</dbReference>
<organism evidence="1 2">
    <name type="scientific">Diaporthe ampelina</name>
    <dbReference type="NCBI Taxonomy" id="1214573"/>
    <lineage>
        <taxon>Eukaryota</taxon>
        <taxon>Fungi</taxon>
        <taxon>Dikarya</taxon>
        <taxon>Ascomycota</taxon>
        <taxon>Pezizomycotina</taxon>
        <taxon>Sordariomycetes</taxon>
        <taxon>Sordariomycetidae</taxon>
        <taxon>Diaporthales</taxon>
        <taxon>Diaporthaceae</taxon>
        <taxon>Diaporthe</taxon>
    </lineage>
</organism>
<sequence length="440" mass="48911">MSAASRVKALPLLRSSLLARGTGSGCCYYSSAAAAHALLARTASIDGVLLHTSKPIPGAAETLRFLQRNSIPFILLTNGGGKSEAERVADLTEKLGVELDVSNFVQSHTPYQKLLDPDSELGHPKLEAYLEQSLGSKRFSGKETILVLGSDASKARRIANGYGFESVVTPGDILKACPEIFPFDPLREFYDRQEIVPLPKPIYNPNADPAMRLEDCLKIDGILTFNDSRDWAVDVQLVADLLLSHRGYLGTYSSRNGDPALPRLERWQSDGQPPLIFSNIDLQWSTGYHQSRLGQGAFRAALRSVLQKLAAGWRTRDVKTFEFGKPVLATYAHAWATLDRHRRRLGLPKSEVIYMVGDNPESDIKGVHLWNGHLNQSSREERPSLGPFWKSCLVRTGVWKEDTLPLDRLPKGKRPYRAVDDVRAAVELALEESKWHGKFE</sequence>
<dbReference type="AlphaFoldDB" id="A0A0G2FCA2"/>
<dbReference type="OrthoDB" id="270009at2759"/>
<keyword evidence="2" id="KW-1185">Reference proteome</keyword>
<dbReference type="InterPro" id="IPR050324">
    <property type="entry name" value="CDP-alcohol_PTase-I"/>
</dbReference>
<dbReference type="GO" id="GO:0005739">
    <property type="term" value="C:mitochondrion"/>
    <property type="evidence" value="ECO:0007669"/>
    <property type="project" value="TreeGrafter"/>
</dbReference>
<accession>A0A0G2FCA2</accession>
<dbReference type="SUPFAM" id="SSF56784">
    <property type="entry name" value="HAD-like"/>
    <property type="match status" value="1"/>
</dbReference>